<dbReference type="OrthoDB" id="10494998at2759"/>
<evidence type="ECO:0000256" key="1">
    <source>
        <dbReference type="ARBA" id="ARBA00011353"/>
    </source>
</evidence>
<keyword evidence="4" id="KW-1185">Reference proteome</keyword>
<proteinExistence type="predicted"/>
<dbReference type="Proteomes" id="UP000544331">
    <property type="component" value="Unassembled WGS sequence"/>
</dbReference>
<gene>
    <name evidence="3" type="ORF">FMUND_11045</name>
</gene>
<dbReference type="SUPFAM" id="SSF54160">
    <property type="entry name" value="Chromo domain-like"/>
    <property type="match status" value="1"/>
</dbReference>
<dbReference type="Gene3D" id="2.40.50.40">
    <property type="match status" value="1"/>
</dbReference>
<keyword evidence="2" id="KW-0175">Coiled coil</keyword>
<comment type="subunit">
    <text evidence="1">Component of the NuA4 histone acetyltransferase complex.</text>
</comment>
<reference evidence="3 4" key="1">
    <citation type="submission" date="2020-05" db="EMBL/GenBank/DDBJ databases">
        <title>Identification and distribution of gene clusters putatively required for synthesis of sphingolipid metabolism inhibitors in phylogenetically diverse species of the filamentous fungus Fusarium.</title>
        <authorList>
            <person name="Kim H.-S."/>
            <person name="Busman M."/>
            <person name="Brown D.W."/>
            <person name="Divon H."/>
            <person name="Uhlig S."/>
            <person name="Proctor R.H."/>
        </authorList>
    </citation>
    <scope>NUCLEOTIDE SEQUENCE [LARGE SCALE GENOMIC DNA]</scope>
    <source>
        <strain evidence="3 4">NRRL 66235</strain>
    </source>
</reference>
<accession>A0A8H5Y8C4</accession>
<sequence>MVPVPLADEIYDQSDKVPPNSNKETISSHNWESKLCTVDRLMDHELHEETSTVKFVVKWVNGTMTKEPEWILQKDIPTLIYEYWERNGGRGEKTGFTSDHVFRILGVDDETKKYRVQWDARQCSFKDLKKDNLRSLRRRADFEYKEVPGMGCAKLAFRAAINDLQARRVIDFARHEADALRRLMKEEDEENRDNLALKDNVDWTAGLVTVA</sequence>
<protein>
    <recommendedName>
        <fullName evidence="5">Chromo domain-containing protein</fullName>
    </recommendedName>
</protein>
<feature type="coiled-coil region" evidence="2">
    <location>
        <begin position="170"/>
        <end position="200"/>
    </location>
</feature>
<dbReference type="AlphaFoldDB" id="A0A8H5Y8C4"/>
<dbReference type="EMBL" id="JAAOAN010000421">
    <property type="protein sequence ID" value="KAF5707512.1"/>
    <property type="molecule type" value="Genomic_DNA"/>
</dbReference>
<evidence type="ECO:0008006" key="5">
    <source>
        <dbReference type="Google" id="ProtNLM"/>
    </source>
</evidence>
<organism evidence="3 4">
    <name type="scientific">Fusarium mundagurra</name>
    <dbReference type="NCBI Taxonomy" id="1567541"/>
    <lineage>
        <taxon>Eukaryota</taxon>
        <taxon>Fungi</taxon>
        <taxon>Dikarya</taxon>
        <taxon>Ascomycota</taxon>
        <taxon>Pezizomycotina</taxon>
        <taxon>Sordariomycetes</taxon>
        <taxon>Hypocreomycetidae</taxon>
        <taxon>Hypocreales</taxon>
        <taxon>Nectriaceae</taxon>
        <taxon>Fusarium</taxon>
        <taxon>Fusarium fujikuroi species complex</taxon>
    </lineage>
</organism>
<name>A0A8H5Y8C4_9HYPO</name>
<evidence type="ECO:0000256" key="2">
    <source>
        <dbReference type="SAM" id="Coils"/>
    </source>
</evidence>
<evidence type="ECO:0000313" key="4">
    <source>
        <dbReference type="Proteomes" id="UP000544331"/>
    </source>
</evidence>
<evidence type="ECO:0000313" key="3">
    <source>
        <dbReference type="EMBL" id="KAF5707512.1"/>
    </source>
</evidence>
<dbReference type="InterPro" id="IPR016197">
    <property type="entry name" value="Chromo-like_dom_sf"/>
</dbReference>
<comment type="caution">
    <text evidence="3">The sequence shown here is derived from an EMBL/GenBank/DDBJ whole genome shotgun (WGS) entry which is preliminary data.</text>
</comment>